<evidence type="ECO:0000313" key="4">
    <source>
        <dbReference type="Proteomes" id="UP001589788"/>
    </source>
</evidence>
<dbReference type="PANTHER" id="PTHR30327:SF1">
    <property type="entry name" value="UPF0301 PROTEIN YQGE"/>
    <property type="match status" value="1"/>
</dbReference>
<evidence type="ECO:0000313" key="3">
    <source>
        <dbReference type="EMBL" id="MFC0082718.1"/>
    </source>
</evidence>
<dbReference type="Gene3D" id="3.40.1740.10">
    <property type="entry name" value="VC0467-like"/>
    <property type="match status" value="1"/>
</dbReference>
<dbReference type="Pfam" id="PF02622">
    <property type="entry name" value="DUF179"/>
    <property type="match status" value="1"/>
</dbReference>
<gene>
    <name evidence="3" type="ORF">ACFFRE_11305</name>
</gene>
<dbReference type="SUPFAM" id="SSF143456">
    <property type="entry name" value="VC0467-like"/>
    <property type="match status" value="1"/>
</dbReference>
<dbReference type="RefSeq" id="WP_377790345.1">
    <property type="nucleotide sequence ID" value="NZ_JBHLYQ010000142.1"/>
</dbReference>
<proteinExistence type="inferred from homology"/>
<evidence type="ECO:0000256" key="2">
    <source>
        <dbReference type="HAMAP-Rule" id="MF_00758"/>
    </source>
</evidence>
<name>A0ABV6C4W6_9ACTN</name>
<dbReference type="EMBL" id="JBHLYQ010000142">
    <property type="protein sequence ID" value="MFC0082718.1"/>
    <property type="molecule type" value="Genomic_DNA"/>
</dbReference>
<protein>
    <recommendedName>
        <fullName evidence="2">UPF0301 protein ACFFRE_11305</fullName>
    </recommendedName>
</protein>
<accession>A0ABV6C4W6</accession>
<dbReference type="InterPro" id="IPR003774">
    <property type="entry name" value="AlgH-like"/>
</dbReference>
<organism evidence="3 4">
    <name type="scientific">Aciditerrimonas ferrireducens</name>
    <dbReference type="NCBI Taxonomy" id="667306"/>
    <lineage>
        <taxon>Bacteria</taxon>
        <taxon>Bacillati</taxon>
        <taxon>Actinomycetota</taxon>
        <taxon>Acidimicrobiia</taxon>
        <taxon>Acidimicrobiales</taxon>
        <taxon>Acidimicrobiaceae</taxon>
        <taxon>Aciditerrimonas</taxon>
    </lineage>
</organism>
<evidence type="ECO:0000256" key="1">
    <source>
        <dbReference type="ARBA" id="ARBA00009600"/>
    </source>
</evidence>
<reference evidence="3 4" key="1">
    <citation type="submission" date="2024-09" db="EMBL/GenBank/DDBJ databases">
        <authorList>
            <person name="Sun Q."/>
            <person name="Mori K."/>
        </authorList>
    </citation>
    <scope>NUCLEOTIDE SEQUENCE [LARGE SCALE GENOMIC DNA]</scope>
    <source>
        <strain evidence="3 4">JCM 15389</strain>
    </source>
</reference>
<sequence>MSRAEAGAGGGRRRPGRGRLLVAAPQLEDPNFHRTVVLVVEHDEEGSFGLVLNRPTAVPVGDLLEGWATAAEGAPPAVVFQGGPVSPEVVIGLGRPSLGGRFVPVLGAVGIVDLHEVPPPGSAVAARIFSGYAGWGPGQLDRELAQGAWFVVPGRPEDLLGGDPEGLWRAVLRRQPGELRLLAAYPADPAAN</sequence>
<comment type="similarity">
    <text evidence="1 2">Belongs to the UPF0301 (AlgH) family.</text>
</comment>
<dbReference type="PANTHER" id="PTHR30327">
    <property type="entry name" value="UNCHARACTERIZED PROTEIN YQGE"/>
    <property type="match status" value="1"/>
</dbReference>
<dbReference type="HAMAP" id="MF_00758">
    <property type="entry name" value="UPF0301"/>
    <property type="match status" value="1"/>
</dbReference>
<dbReference type="Proteomes" id="UP001589788">
    <property type="component" value="Unassembled WGS sequence"/>
</dbReference>
<comment type="caution">
    <text evidence="3">The sequence shown here is derived from an EMBL/GenBank/DDBJ whole genome shotgun (WGS) entry which is preliminary data.</text>
</comment>
<keyword evidence="4" id="KW-1185">Reference proteome</keyword>